<dbReference type="Gene3D" id="1.10.230.10">
    <property type="entry name" value="Cytochrome P450-Terp, domain 2"/>
    <property type="match status" value="1"/>
</dbReference>
<name>A0AAV5MLF6_9ROSI</name>
<dbReference type="InterPro" id="IPR002020">
    <property type="entry name" value="Citrate_synthase"/>
</dbReference>
<reference evidence="1 2" key="1">
    <citation type="journal article" date="2021" name="Commun. Biol.">
        <title>The genome of Shorea leprosula (Dipterocarpaceae) highlights the ecological relevance of drought in aseasonal tropical rainforests.</title>
        <authorList>
            <person name="Ng K.K.S."/>
            <person name="Kobayashi M.J."/>
            <person name="Fawcett J.A."/>
            <person name="Hatakeyama M."/>
            <person name="Paape T."/>
            <person name="Ng C.H."/>
            <person name="Ang C.C."/>
            <person name="Tnah L.H."/>
            <person name="Lee C.T."/>
            <person name="Nishiyama T."/>
            <person name="Sese J."/>
            <person name="O'Brien M.J."/>
            <person name="Copetti D."/>
            <person name="Mohd Noor M.I."/>
            <person name="Ong R.C."/>
            <person name="Putra M."/>
            <person name="Sireger I.Z."/>
            <person name="Indrioko S."/>
            <person name="Kosugi Y."/>
            <person name="Izuno A."/>
            <person name="Isagi Y."/>
            <person name="Lee S.L."/>
            <person name="Shimizu K.K."/>
        </authorList>
    </citation>
    <scope>NUCLEOTIDE SEQUENCE [LARGE SCALE GENOMIC DNA]</scope>
    <source>
        <strain evidence="1">214</strain>
    </source>
</reference>
<dbReference type="Pfam" id="PF00285">
    <property type="entry name" value="Citrate_synt"/>
    <property type="match status" value="1"/>
</dbReference>
<gene>
    <name evidence="1" type="ORF">SLEP1_g56372</name>
</gene>
<proteinExistence type="predicted"/>
<dbReference type="Proteomes" id="UP001054252">
    <property type="component" value="Unassembled WGS sequence"/>
</dbReference>
<dbReference type="InterPro" id="IPR036969">
    <property type="entry name" value="Citrate_synthase_sf"/>
</dbReference>
<dbReference type="EMBL" id="BPVZ01000308">
    <property type="protein sequence ID" value="GKV49631.1"/>
    <property type="molecule type" value="Genomic_DNA"/>
</dbReference>
<protein>
    <submittedName>
        <fullName evidence="1">Uncharacterized protein</fullName>
    </submittedName>
</protein>
<dbReference type="GO" id="GO:0046912">
    <property type="term" value="F:acyltransferase activity, acyl groups converted into alkyl on transfer"/>
    <property type="evidence" value="ECO:0007669"/>
    <property type="project" value="InterPro"/>
</dbReference>
<keyword evidence="2" id="KW-1185">Reference proteome</keyword>
<evidence type="ECO:0000313" key="1">
    <source>
        <dbReference type="EMBL" id="GKV49631.1"/>
    </source>
</evidence>
<evidence type="ECO:0000313" key="2">
    <source>
        <dbReference type="Proteomes" id="UP001054252"/>
    </source>
</evidence>
<dbReference type="SUPFAM" id="SSF48256">
    <property type="entry name" value="Citrate synthase"/>
    <property type="match status" value="1"/>
</dbReference>
<organism evidence="1 2">
    <name type="scientific">Rubroshorea leprosula</name>
    <dbReference type="NCBI Taxonomy" id="152421"/>
    <lineage>
        <taxon>Eukaryota</taxon>
        <taxon>Viridiplantae</taxon>
        <taxon>Streptophyta</taxon>
        <taxon>Embryophyta</taxon>
        <taxon>Tracheophyta</taxon>
        <taxon>Spermatophyta</taxon>
        <taxon>Magnoliopsida</taxon>
        <taxon>eudicotyledons</taxon>
        <taxon>Gunneridae</taxon>
        <taxon>Pentapetalae</taxon>
        <taxon>rosids</taxon>
        <taxon>malvids</taxon>
        <taxon>Malvales</taxon>
        <taxon>Dipterocarpaceae</taxon>
        <taxon>Rubroshorea</taxon>
    </lineage>
</organism>
<dbReference type="InterPro" id="IPR016143">
    <property type="entry name" value="Citrate_synth-like_sm_a-sub"/>
</dbReference>
<accession>A0AAV5MLF6</accession>
<sequence>MSGFQHRVYKIYDPSAKVTKKLAKEVFSIVGRDPLIEMSNKGAFIRYEAPDLKPNIVTF</sequence>
<dbReference type="AlphaFoldDB" id="A0AAV5MLF6"/>
<comment type="caution">
    <text evidence="1">The sequence shown here is derived from an EMBL/GenBank/DDBJ whole genome shotgun (WGS) entry which is preliminary data.</text>
</comment>